<feature type="domain" description="Transposase for insertion sequence element IS21-like C-terminal" evidence="2">
    <location>
        <begin position="298"/>
        <end position="364"/>
    </location>
</feature>
<dbReference type="Pfam" id="PF22483">
    <property type="entry name" value="Mu-transpos_C_2"/>
    <property type="match status" value="1"/>
</dbReference>
<dbReference type="PANTHER" id="PTHR35004:SF7">
    <property type="entry name" value="INTEGRASE PROTEIN"/>
    <property type="match status" value="1"/>
</dbReference>
<feature type="region of interest" description="Disordered" evidence="1">
    <location>
        <begin position="402"/>
        <end position="437"/>
    </location>
</feature>
<evidence type="ECO:0000259" key="2">
    <source>
        <dbReference type="Pfam" id="PF22483"/>
    </source>
</evidence>
<evidence type="ECO:0000313" key="4">
    <source>
        <dbReference type="Proteomes" id="UP001499987"/>
    </source>
</evidence>
<accession>A0ABP4DX20</accession>
<protein>
    <submittedName>
        <fullName evidence="3">DDE-type integrase/transposase/recombinase</fullName>
    </submittedName>
</protein>
<proteinExistence type="predicted"/>
<keyword evidence="4" id="KW-1185">Reference proteome</keyword>
<evidence type="ECO:0000313" key="3">
    <source>
        <dbReference type="EMBL" id="GAA1075282.1"/>
    </source>
</evidence>
<organism evidence="3 4">
    <name type="scientific">Kitasatospora arboriphila</name>
    <dbReference type="NCBI Taxonomy" id="258052"/>
    <lineage>
        <taxon>Bacteria</taxon>
        <taxon>Bacillati</taxon>
        <taxon>Actinomycetota</taxon>
        <taxon>Actinomycetes</taxon>
        <taxon>Kitasatosporales</taxon>
        <taxon>Streptomycetaceae</taxon>
        <taxon>Kitasatospora</taxon>
    </lineage>
</organism>
<dbReference type="PANTHER" id="PTHR35004">
    <property type="entry name" value="TRANSPOSASE RV3428C-RELATED"/>
    <property type="match status" value="1"/>
</dbReference>
<dbReference type="Proteomes" id="UP001499987">
    <property type="component" value="Unassembled WGS sequence"/>
</dbReference>
<dbReference type="InterPro" id="IPR054353">
    <property type="entry name" value="IstA-like_C"/>
</dbReference>
<reference evidence="4" key="1">
    <citation type="journal article" date="2019" name="Int. J. Syst. Evol. Microbiol.">
        <title>The Global Catalogue of Microorganisms (GCM) 10K type strain sequencing project: providing services to taxonomists for standard genome sequencing and annotation.</title>
        <authorList>
            <consortium name="The Broad Institute Genomics Platform"/>
            <consortium name="The Broad Institute Genome Sequencing Center for Infectious Disease"/>
            <person name="Wu L."/>
            <person name="Ma J."/>
        </authorList>
    </citation>
    <scope>NUCLEOTIDE SEQUENCE [LARGE SCALE GENOMIC DNA]</scope>
    <source>
        <strain evidence="4">JCM 13002</strain>
    </source>
</reference>
<comment type="caution">
    <text evidence="3">The sequence shown here is derived from an EMBL/GenBank/DDBJ whole genome shotgun (WGS) entry which is preliminary data.</text>
</comment>
<dbReference type="EMBL" id="BAAALD010000009">
    <property type="protein sequence ID" value="GAA1075282.1"/>
    <property type="molecule type" value="Genomic_DNA"/>
</dbReference>
<name>A0ABP4DX20_9ACTN</name>
<gene>
    <name evidence="3" type="ORF">GCM10009663_15500</name>
</gene>
<evidence type="ECO:0000256" key="1">
    <source>
        <dbReference type="SAM" id="MobiDB-lite"/>
    </source>
</evidence>
<dbReference type="Gene3D" id="1.10.10.60">
    <property type="entry name" value="Homeodomain-like"/>
    <property type="match status" value="1"/>
</dbReference>
<sequence length="437" mass="47638">MAGKTVRRGFGLLSTNEYLDVRRLHGQGWSISAIARHLGRDRKTVRRYLSGNRKPGVRTPAEDVFLSFLPYCRLRLADDPHLPATALFDEITDLGYRGGYSTFTRALRRHRLRPPCRHCHPGAPGGGAGGGHTDQEEIRFGWTDLADPRPGWDGGAKAHLLTGSLRHGRRWRGVLLDSDDFPQVLEAVDHLLRRLGGTAPRWRFDRDAPVRCPATGRLAKEFAPVGRYYGVEIELETTGPTAEEQRRAAAAGQHWRSVVDDLGPRAAQQILDRLAAWSDDRIPAGDGTPSAAPALEALPPAPFPACVRTLRTVDQRGLVHFRGNRYAVPPDLAGALVEVRHRLDESDLSITASSGAVIARHSLAPRGAGRTVADGDTAFVLERPPRLVLSGSAGCPETAVRRPLSAEASAEAEALRRQYPHPAPAVPVRRPAGPRHG</sequence>